<dbReference type="AlphaFoldDB" id="K0PS67"/>
<name>K0PS67_9HYPH</name>
<dbReference type="Proteomes" id="UP000009319">
    <property type="component" value="Unassembled WGS sequence"/>
</dbReference>
<proteinExistence type="predicted"/>
<dbReference type="EMBL" id="CANI01000002">
    <property type="protein sequence ID" value="CCM74032.1"/>
    <property type="molecule type" value="Genomic_DNA"/>
</dbReference>
<dbReference type="HOGENOM" id="CLU_2993612_0_0_5"/>
<reference evidence="1 2" key="1">
    <citation type="journal article" date="2013" name="Genome Announc.">
        <title>Draft Genome Sequence of Rhizobium mesoamericanum STM3625, a Nitrogen-Fixing Symbiont of Mimosa pudica Isolated in French Guiana (South America).</title>
        <authorList>
            <person name="Moulin L."/>
            <person name="Mornico D."/>
            <person name="Melkonian R."/>
            <person name="Klonowska A."/>
        </authorList>
    </citation>
    <scope>NUCLEOTIDE SEQUENCE [LARGE SCALE GENOMIC DNA]</scope>
    <source>
        <strain evidence="1 2">STM3625</strain>
    </source>
</reference>
<evidence type="ECO:0000313" key="1">
    <source>
        <dbReference type="EMBL" id="CCM74032.1"/>
    </source>
</evidence>
<accession>K0PS67</accession>
<organism evidence="1 2">
    <name type="scientific">Rhizobium mesoamericanum STM3625</name>
    <dbReference type="NCBI Taxonomy" id="1211777"/>
    <lineage>
        <taxon>Bacteria</taxon>
        <taxon>Pseudomonadati</taxon>
        <taxon>Pseudomonadota</taxon>
        <taxon>Alphaproteobacteria</taxon>
        <taxon>Hyphomicrobiales</taxon>
        <taxon>Rhizobiaceae</taxon>
        <taxon>Rhizobium/Agrobacterium group</taxon>
        <taxon>Rhizobium</taxon>
    </lineage>
</organism>
<protein>
    <submittedName>
        <fullName evidence="1">Uncharacterized protein</fullName>
    </submittedName>
</protein>
<keyword evidence="2" id="KW-1185">Reference proteome</keyword>
<gene>
    <name evidence="1" type="ORF">BN77_1140</name>
</gene>
<evidence type="ECO:0000313" key="2">
    <source>
        <dbReference type="Proteomes" id="UP000009319"/>
    </source>
</evidence>
<comment type="caution">
    <text evidence="1">The sequence shown here is derived from an EMBL/GenBank/DDBJ whole genome shotgun (WGS) entry which is preliminary data.</text>
</comment>
<sequence length="57" mass="6091">MLPFFPVFAIGTVMVQSVTEDLREPESGLRGVAGWIGHERCAAAASNRSGTGEKVRT</sequence>